<evidence type="ECO:0000313" key="3">
    <source>
        <dbReference type="Proteomes" id="UP000682733"/>
    </source>
</evidence>
<comment type="caution">
    <text evidence="2">The sequence shown here is derived from an EMBL/GenBank/DDBJ whole genome shotgun (WGS) entry which is preliminary data.</text>
</comment>
<dbReference type="Proteomes" id="UP000677228">
    <property type="component" value="Unassembled WGS sequence"/>
</dbReference>
<dbReference type="EMBL" id="CAJNOK010028653">
    <property type="protein sequence ID" value="CAF1437471.1"/>
    <property type="molecule type" value="Genomic_DNA"/>
</dbReference>
<dbReference type="Proteomes" id="UP000682733">
    <property type="component" value="Unassembled WGS sequence"/>
</dbReference>
<sequence>MIVSMTGKISKRESSYVGLMGSHGLEASTLIPFCMRLIEPNKDDDDKNKTIANGTPFTFERLKQLNVTSKDLLQWSASLDIIEKYEIYLAESSSSSNPASLQIYHNCTQLWFGKLCEYTFDSRFKSFSSFSDIVNFIYEMKLSPELGKQRVLRILEIFVKIKLKEASGHNRVVKWTEE</sequence>
<proteinExistence type="predicted"/>
<dbReference type="AlphaFoldDB" id="A0A8S2SQ47"/>
<evidence type="ECO:0000313" key="1">
    <source>
        <dbReference type="EMBL" id="CAF1437471.1"/>
    </source>
</evidence>
<protein>
    <submittedName>
        <fullName evidence="2">Uncharacterized protein</fullName>
    </submittedName>
</protein>
<accession>A0A8S2SQ47</accession>
<evidence type="ECO:0000313" key="2">
    <source>
        <dbReference type="EMBL" id="CAF4234389.1"/>
    </source>
</evidence>
<reference evidence="2" key="1">
    <citation type="submission" date="2021-02" db="EMBL/GenBank/DDBJ databases">
        <authorList>
            <person name="Nowell W R."/>
        </authorList>
    </citation>
    <scope>NUCLEOTIDE SEQUENCE</scope>
</reference>
<gene>
    <name evidence="1" type="ORF">OVA965_LOCUS34303</name>
    <name evidence="2" type="ORF">TMI583_LOCUS35216</name>
</gene>
<organism evidence="2 3">
    <name type="scientific">Didymodactylos carnosus</name>
    <dbReference type="NCBI Taxonomy" id="1234261"/>
    <lineage>
        <taxon>Eukaryota</taxon>
        <taxon>Metazoa</taxon>
        <taxon>Spiralia</taxon>
        <taxon>Gnathifera</taxon>
        <taxon>Rotifera</taxon>
        <taxon>Eurotatoria</taxon>
        <taxon>Bdelloidea</taxon>
        <taxon>Philodinida</taxon>
        <taxon>Philodinidae</taxon>
        <taxon>Didymodactylos</taxon>
    </lineage>
</organism>
<name>A0A8S2SQ47_9BILA</name>
<dbReference type="EMBL" id="CAJOBA010050446">
    <property type="protein sequence ID" value="CAF4234389.1"/>
    <property type="molecule type" value="Genomic_DNA"/>
</dbReference>